<protein>
    <submittedName>
        <fullName evidence="2">Uncharacterized protein</fullName>
    </submittedName>
</protein>
<name>A0AAN8V285_9MAGN</name>
<reference evidence="2 3" key="1">
    <citation type="submission" date="2023-12" db="EMBL/GenBank/DDBJ databases">
        <title>A high-quality genome assembly for Dillenia turbinata (Dilleniales).</title>
        <authorList>
            <person name="Chanderbali A."/>
        </authorList>
    </citation>
    <scope>NUCLEOTIDE SEQUENCE [LARGE SCALE GENOMIC DNA]</scope>
    <source>
        <strain evidence="2">LSX21</strain>
        <tissue evidence="2">Leaf</tissue>
    </source>
</reference>
<comment type="caution">
    <text evidence="2">The sequence shown here is derived from an EMBL/GenBank/DDBJ whole genome shotgun (WGS) entry which is preliminary data.</text>
</comment>
<dbReference type="AlphaFoldDB" id="A0AAN8V285"/>
<feature type="compositionally biased region" description="Basic residues" evidence="1">
    <location>
        <begin position="35"/>
        <end position="46"/>
    </location>
</feature>
<feature type="compositionally biased region" description="Basic and acidic residues" evidence="1">
    <location>
        <begin position="24"/>
        <end position="34"/>
    </location>
</feature>
<dbReference type="Proteomes" id="UP001370490">
    <property type="component" value="Unassembled WGS sequence"/>
</dbReference>
<evidence type="ECO:0000313" key="2">
    <source>
        <dbReference type="EMBL" id="KAK6921337.1"/>
    </source>
</evidence>
<sequence>MDMDQFDSAEKSYAKALEIDPSVRRSKSFKEPRGYKKRPTLGHKTHNNAGPQCLNLGSKHLQVPRWEALAGPTLGQQTSLALTIA</sequence>
<keyword evidence="3" id="KW-1185">Reference proteome</keyword>
<evidence type="ECO:0000313" key="3">
    <source>
        <dbReference type="Proteomes" id="UP001370490"/>
    </source>
</evidence>
<evidence type="ECO:0000256" key="1">
    <source>
        <dbReference type="SAM" id="MobiDB-lite"/>
    </source>
</evidence>
<feature type="region of interest" description="Disordered" evidence="1">
    <location>
        <begin position="24"/>
        <end position="51"/>
    </location>
</feature>
<accession>A0AAN8V285</accession>
<organism evidence="2 3">
    <name type="scientific">Dillenia turbinata</name>
    <dbReference type="NCBI Taxonomy" id="194707"/>
    <lineage>
        <taxon>Eukaryota</taxon>
        <taxon>Viridiplantae</taxon>
        <taxon>Streptophyta</taxon>
        <taxon>Embryophyta</taxon>
        <taxon>Tracheophyta</taxon>
        <taxon>Spermatophyta</taxon>
        <taxon>Magnoliopsida</taxon>
        <taxon>eudicotyledons</taxon>
        <taxon>Gunneridae</taxon>
        <taxon>Pentapetalae</taxon>
        <taxon>Dilleniales</taxon>
        <taxon>Dilleniaceae</taxon>
        <taxon>Dillenia</taxon>
    </lineage>
</organism>
<gene>
    <name evidence="2" type="ORF">RJ641_015015</name>
</gene>
<dbReference type="EMBL" id="JBAMMX010000020">
    <property type="protein sequence ID" value="KAK6921337.1"/>
    <property type="molecule type" value="Genomic_DNA"/>
</dbReference>
<proteinExistence type="predicted"/>